<reference evidence="3" key="1">
    <citation type="journal article" date="2019" name="Int. J. Syst. Evol. Microbiol.">
        <title>The Global Catalogue of Microorganisms (GCM) 10K type strain sequencing project: providing services to taxonomists for standard genome sequencing and annotation.</title>
        <authorList>
            <consortium name="The Broad Institute Genomics Platform"/>
            <consortium name="The Broad Institute Genome Sequencing Center for Infectious Disease"/>
            <person name="Wu L."/>
            <person name="Ma J."/>
        </authorList>
    </citation>
    <scope>NUCLEOTIDE SEQUENCE [LARGE SCALE GENOMIC DNA]</scope>
    <source>
        <strain evidence="3">CCUG 59778</strain>
    </source>
</reference>
<dbReference type="EMBL" id="JBHSKF010000001">
    <property type="protein sequence ID" value="MFC5285477.1"/>
    <property type="molecule type" value="Genomic_DNA"/>
</dbReference>
<accession>A0ABW0EDL1</accession>
<dbReference type="CDD" id="cd05327">
    <property type="entry name" value="retinol-DH_like_SDR_c_like"/>
    <property type="match status" value="1"/>
</dbReference>
<dbReference type="PANTHER" id="PTHR43157:SF31">
    <property type="entry name" value="PHOSPHATIDYLINOSITOL-GLYCAN BIOSYNTHESIS CLASS F PROTEIN"/>
    <property type="match status" value="1"/>
</dbReference>
<organism evidence="2 3">
    <name type="scientific">Actinokineospora guangxiensis</name>
    <dbReference type="NCBI Taxonomy" id="1490288"/>
    <lineage>
        <taxon>Bacteria</taxon>
        <taxon>Bacillati</taxon>
        <taxon>Actinomycetota</taxon>
        <taxon>Actinomycetes</taxon>
        <taxon>Pseudonocardiales</taxon>
        <taxon>Pseudonocardiaceae</taxon>
        <taxon>Actinokineospora</taxon>
    </lineage>
</organism>
<dbReference type="Gene3D" id="3.40.50.720">
    <property type="entry name" value="NAD(P)-binding Rossmann-like Domain"/>
    <property type="match status" value="1"/>
</dbReference>
<evidence type="ECO:0000313" key="2">
    <source>
        <dbReference type="EMBL" id="MFC5285477.1"/>
    </source>
</evidence>
<dbReference type="PANTHER" id="PTHR43157">
    <property type="entry name" value="PHOSPHATIDYLINOSITOL-GLYCAN BIOSYNTHESIS CLASS F PROTEIN-RELATED"/>
    <property type="match status" value="1"/>
</dbReference>
<keyword evidence="3" id="KW-1185">Reference proteome</keyword>
<evidence type="ECO:0000256" key="1">
    <source>
        <dbReference type="ARBA" id="ARBA00023002"/>
    </source>
</evidence>
<dbReference type="InterPro" id="IPR036291">
    <property type="entry name" value="NAD(P)-bd_dom_sf"/>
</dbReference>
<dbReference type="RefSeq" id="WP_378242449.1">
    <property type="nucleotide sequence ID" value="NZ_JBHSKF010000001.1"/>
</dbReference>
<name>A0ABW0EDL1_9PSEU</name>
<dbReference type="Pfam" id="PF00106">
    <property type="entry name" value="adh_short"/>
    <property type="match status" value="1"/>
</dbReference>
<protein>
    <submittedName>
        <fullName evidence="2">Oxidoreductase</fullName>
    </submittedName>
</protein>
<dbReference type="InterPro" id="IPR002347">
    <property type="entry name" value="SDR_fam"/>
</dbReference>
<dbReference type="SUPFAM" id="SSF51735">
    <property type="entry name" value="NAD(P)-binding Rossmann-fold domains"/>
    <property type="match status" value="1"/>
</dbReference>
<dbReference type="NCBIfam" id="NF004846">
    <property type="entry name" value="PRK06197.1"/>
    <property type="match status" value="1"/>
</dbReference>
<evidence type="ECO:0000313" key="3">
    <source>
        <dbReference type="Proteomes" id="UP001596157"/>
    </source>
</evidence>
<gene>
    <name evidence="2" type="ORF">ACFPM7_00280</name>
</gene>
<proteinExistence type="predicted"/>
<dbReference type="PRINTS" id="PR01397">
    <property type="entry name" value="DHBDHDRGNASE"/>
</dbReference>
<keyword evidence="1" id="KW-0560">Oxidoreductase</keyword>
<dbReference type="InterPro" id="IPR003560">
    <property type="entry name" value="DHB_DH"/>
</dbReference>
<dbReference type="Proteomes" id="UP001596157">
    <property type="component" value="Unassembled WGS sequence"/>
</dbReference>
<comment type="caution">
    <text evidence="2">The sequence shown here is derived from an EMBL/GenBank/DDBJ whole genome shotgun (WGS) entry which is preliminary data.</text>
</comment>
<sequence>MTTPPGDSAGWTAADMPSLIGRSFVVTGANSGLGYQTSLALARKGGHVVLAVRDLAKGAEAVERIKAEDADAHVEARHLDLADLDSVRSFAAGVERLDVLVNNAGVMWTPRLESAQGFELQFAVNHLAHFALTGLLLPVLADGRDARVVTVSSFLHKQGFLHFDDLQGEHKYSRRGYYAQSKLANVVFALELHRRLRSNGVAVASVLAHPGYAATNLQSAGPTGVQKLGLRLGNRLLAQDAEMGALPQLYAATHPEVDGGQFIGPNGRREQKGHPALVEPLEAARDRGTARRLWDVSEELSGVVYDLPR</sequence>